<evidence type="ECO:0000313" key="1">
    <source>
        <dbReference type="EMBL" id="KGE16815.1"/>
    </source>
</evidence>
<dbReference type="EMBL" id="JQCR01000003">
    <property type="protein sequence ID" value="KGE16815.1"/>
    <property type="molecule type" value="Genomic_DNA"/>
</dbReference>
<dbReference type="OrthoDB" id="2640834at2"/>
<dbReference type="Proteomes" id="UP000029734">
    <property type="component" value="Unassembled WGS sequence"/>
</dbReference>
<reference evidence="1 2" key="1">
    <citation type="submission" date="2014-08" db="EMBL/GenBank/DDBJ databases">
        <authorList>
            <person name="den Bakker H.C."/>
        </authorList>
    </citation>
    <scope>NUCLEOTIDE SEQUENCE [LARGE SCALE GENOMIC DNA]</scope>
    <source>
        <strain evidence="1 2">DSM 18334</strain>
    </source>
</reference>
<gene>
    <name evidence="1" type="ORF">PWYN_19185</name>
</gene>
<reference evidence="1 2" key="2">
    <citation type="submission" date="2014-10" db="EMBL/GenBank/DDBJ databases">
        <title>Comparative genomics of the Paenibacillus odorifer group.</title>
        <authorList>
            <person name="Tsai Y.-C."/>
            <person name="Martin N."/>
            <person name="Korlach J."/>
            <person name="Wiedmann M."/>
        </authorList>
    </citation>
    <scope>NUCLEOTIDE SEQUENCE [LARGE SCALE GENOMIC DNA]</scope>
    <source>
        <strain evidence="1 2">DSM 18334</strain>
    </source>
</reference>
<dbReference type="RefSeq" id="WP_036655077.1">
    <property type="nucleotide sequence ID" value="NZ_JQCR01000003.1"/>
</dbReference>
<keyword evidence="2" id="KW-1185">Reference proteome</keyword>
<protein>
    <recommendedName>
        <fullName evidence="3">Lipoprotein</fullName>
    </recommendedName>
</protein>
<organism evidence="1 2">
    <name type="scientific">Paenibacillus wynnii</name>
    <dbReference type="NCBI Taxonomy" id="268407"/>
    <lineage>
        <taxon>Bacteria</taxon>
        <taxon>Bacillati</taxon>
        <taxon>Bacillota</taxon>
        <taxon>Bacilli</taxon>
        <taxon>Bacillales</taxon>
        <taxon>Paenibacillaceae</taxon>
        <taxon>Paenibacillus</taxon>
    </lineage>
</organism>
<sequence>MKYLTLLISIIVILAGCSNSDQQTKNNRLEMKKVQECTSISGLVDNTIKSVEESMYRSNTGKVQPELINVYFEKPDLDNILDWLSEAGNEITTAPTSTKSILIYSFSYEEKGKSETQKRLAYVIDNNNYVFLHVISDQMNRMINSFESFSNEDLNLIKNKIGNENWYKARALNIR</sequence>
<evidence type="ECO:0000313" key="2">
    <source>
        <dbReference type="Proteomes" id="UP000029734"/>
    </source>
</evidence>
<dbReference type="PROSITE" id="PS51257">
    <property type="entry name" value="PROKAR_LIPOPROTEIN"/>
    <property type="match status" value="1"/>
</dbReference>
<accession>A0A098M2X0</accession>
<comment type="caution">
    <text evidence="1">The sequence shown here is derived from an EMBL/GenBank/DDBJ whole genome shotgun (WGS) entry which is preliminary data.</text>
</comment>
<dbReference type="AlphaFoldDB" id="A0A098M2X0"/>
<proteinExistence type="predicted"/>
<evidence type="ECO:0008006" key="3">
    <source>
        <dbReference type="Google" id="ProtNLM"/>
    </source>
</evidence>
<name>A0A098M2X0_9BACL</name>